<dbReference type="PANTHER" id="PTHR43215">
    <property type="entry name" value="RADIAL SPOKE HEAD 1 HOMOLOG"/>
    <property type="match status" value="1"/>
</dbReference>
<dbReference type="Proteomes" id="UP000504618">
    <property type="component" value="Unplaced"/>
</dbReference>
<keyword evidence="1" id="KW-0677">Repeat</keyword>
<reference evidence="4" key="1">
    <citation type="submission" date="2025-08" db="UniProtKB">
        <authorList>
            <consortium name="RefSeq"/>
        </authorList>
    </citation>
    <scope>IDENTIFICATION</scope>
    <source>
        <tissue evidence="4">Whole body</tissue>
    </source>
</reference>
<sequence>MEKSLTSPNPDERGELETDPLGVYEGERNENGERHGDGKTLLPNGDMYVGQYCNGLRHGKGIYVFKNGARYNGDWRDGQKYGQGIFWYPDGTQYEGEWKRDAKHGFGAYHYATNDVYEGSWKEDLRHGMGTYLYADTGTKFMGTWMEDRMEGPGQLIHARCRFHGFWKLNLPYGRGCFTFDNVCMQHGHYVHVRDPTFDGPTWITLNEIIIMQENDDDKSQLKKGRSPRIGVRPMWRARCITPYNPELLPPEARPLREEVSTEPSISKGEDDVWPKNEGYSDSDYPEDYREERYEREASSRIDSP</sequence>
<gene>
    <name evidence="4" type="primary">LOC112453162</name>
</gene>
<dbReference type="SUPFAM" id="SSF82185">
    <property type="entry name" value="Histone H3 K4-specific methyltransferase SET7/9 N-terminal domain"/>
    <property type="match status" value="2"/>
</dbReference>
<evidence type="ECO:0000313" key="3">
    <source>
        <dbReference type="Proteomes" id="UP000504618"/>
    </source>
</evidence>
<dbReference type="PANTHER" id="PTHR43215:SF14">
    <property type="entry name" value="RADIAL SPOKE HEAD 1 HOMOLOG"/>
    <property type="match status" value="1"/>
</dbReference>
<evidence type="ECO:0000313" key="4">
    <source>
        <dbReference type="RefSeq" id="XP_024869517.1"/>
    </source>
</evidence>
<dbReference type="SMART" id="SM00698">
    <property type="entry name" value="MORN"/>
    <property type="match status" value="6"/>
</dbReference>
<dbReference type="RefSeq" id="XP_024869517.1">
    <property type="nucleotide sequence ID" value="XM_025013749.1"/>
</dbReference>
<dbReference type="InterPro" id="IPR003409">
    <property type="entry name" value="MORN"/>
</dbReference>
<name>A0A6J1PIV6_9HYME</name>
<feature type="compositionally biased region" description="Basic and acidic residues" evidence="2">
    <location>
        <begin position="287"/>
        <end position="305"/>
    </location>
</feature>
<dbReference type="AlphaFoldDB" id="A0A6J1PIV6"/>
<feature type="region of interest" description="Disordered" evidence="2">
    <location>
        <begin position="251"/>
        <end position="305"/>
    </location>
</feature>
<dbReference type="Gene3D" id="2.20.110.10">
    <property type="entry name" value="Histone H3 K4-specific methyltransferase SET7/9 N-terminal domain"/>
    <property type="match status" value="3"/>
</dbReference>
<dbReference type="GeneID" id="112453162"/>
<dbReference type="Pfam" id="PF02493">
    <property type="entry name" value="MORN"/>
    <property type="match status" value="7"/>
</dbReference>
<organism evidence="3 4">
    <name type="scientific">Temnothorax curvispinosus</name>
    <dbReference type="NCBI Taxonomy" id="300111"/>
    <lineage>
        <taxon>Eukaryota</taxon>
        <taxon>Metazoa</taxon>
        <taxon>Ecdysozoa</taxon>
        <taxon>Arthropoda</taxon>
        <taxon>Hexapoda</taxon>
        <taxon>Insecta</taxon>
        <taxon>Pterygota</taxon>
        <taxon>Neoptera</taxon>
        <taxon>Endopterygota</taxon>
        <taxon>Hymenoptera</taxon>
        <taxon>Apocrita</taxon>
        <taxon>Aculeata</taxon>
        <taxon>Formicoidea</taxon>
        <taxon>Formicidae</taxon>
        <taxon>Myrmicinae</taxon>
        <taxon>Temnothorax</taxon>
    </lineage>
</organism>
<dbReference type="OrthoDB" id="423343at2759"/>
<feature type="compositionally biased region" description="Basic and acidic residues" evidence="2">
    <location>
        <begin position="25"/>
        <end position="38"/>
    </location>
</feature>
<proteinExistence type="predicted"/>
<accession>A0A6J1PIV6</accession>
<feature type="region of interest" description="Disordered" evidence="2">
    <location>
        <begin position="1"/>
        <end position="40"/>
    </location>
</feature>
<protein>
    <submittedName>
        <fullName evidence="4">Radial spoke head 1 homolog isoform X2</fullName>
    </submittedName>
</protein>
<evidence type="ECO:0000256" key="2">
    <source>
        <dbReference type="SAM" id="MobiDB-lite"/>
    </source>
</evidence>
<dbReference type="FunFam" id="2.20.110.10:FF:000002">
    <property type="entry name" value="Phosphatidylinositol 4-phosphate 5-kinase 8"/>
    <property type="match status" value="1"/>
</dbReference>
<evidence type="ECO:0000256" key="1">
    <source>
        <dbReference type="ARBA" id="ARBA00022737"/>
    </source>
</evidence>
<keyword evidence="3" id="KW-1185">Reference proteome</keyword>